<reference evidence="1 2" key="1">
    <citation type="submission" date="2012-08" db="EMBL/GenBank/DDBJ databases">
        <title>Oryza genome evolution.</title>
        <authorList>
            <person name="Wing R.A."/>
        </authorList>
    </citation>
    <scope>NUCLEOTIDE SEQUENCE</scope>
</reference>
<sequence length="46" mass="5289">MPLSVDWIRSQLARYDAVQVQITKPAMKLTVPSQHWVRSNKALPNN</sequence>
<reference evidence="1" key="3">
    <citation type="submission" date="2015-04" db="UniProtKB">
        <authorList>
            <consortium name="EnsemblPlants"/>
        </authorList>
    </citation>
    <scope>IDENTIFICATION</scope>
</reference>
<name>A0A0D9VXU5_9ORYZ</name>
<dbReference type="HOGENOM" id="CLU_3192080_0_0_1"/>
<keyword evidence="2" id="KW-1185">Reference proteome</keyword>
<evidence type="ECO:0000313" key="1">
    <source>
        <dbReference type="EnsemblPlants" id="LPERR03G25470.1"/>
    </source>
</evidence>
<organism evidence="1 2">
    <name type="scientific">Leersia perrieri</name>
    <dbReference type="NCBI Taxonomy" id="77586"/>
    <lineage>
        <taxon>Eukaryota</taxon>
        <taxon>Viridiplantae</taxon>
        <taxon>Streptophyta</taxon>
        <taxon>Embryophyta</taxon>
        <taxon>Tracheophyta</taxon>
        <taxon>Spermatophyta</taxon>
        <taxon>Magnoliopsida</taxon>
        <taxon>Liliopsida</taxon>
        <taxon>Poales</taxon>
        <taxon>Poaceae</taxon>
        <taxon>BOP clade</taxon>
        <taxon>Oryzoideae</taxon>
        <taxon>Oryzeae</taxon>
        <taxon>Oryzinae</taxon>
        <taxon>Leersia</taxon>
    </lineage>
</organism>
<accession>A0A0D9VXU5</accession>
<dbReference type="AlphaFoldDB" id="A0A0D9VXU5"/>
<dbReference type="EnsemblPlants" id="LPERR03G25470.1">
    <property type="protein sequence ID" value="LPERR03G25470.1"/>
    <property type="gene ID" value="LPERR03G25470"/>
</dbReference>
<dbReference type="Proteomes" id="UP000032180">
    <property type="component" value="Chromosome 3"/>
</dbReference>
<reference evidence="2" key="2">
    <citation type="submission" date="2013-12" db="EMBL/GenBank/DDBJ databases">
        <authorList>
            <person name="Yu Y."/>
            <person name="Lee S."/>
            <person name="de Baynast K."/>
            <person name="Wissotski M."/>
            <person name="Liu L."/>
            <person name="Talag J."/>
            <person name="Goicoechea J."/>
            <person name="Angelova A."/>
            <person name="Jetty R."/>
            <person name="Kudrna D."/>
            <person name="Golser W."/>
            <person name="Rivera L."/>
            <person name="Zhang J."/>
            <person name="Wing R."/>
        </authorList>
    </citation>
    <scope>NUCLEOTIDE SEQUENCE</scope>
</reference>
<evidence type="ECO:0000313" key="2">
    <source>
        <dbReference type="Proteomes" id="UP000032180"/>
    </source>
</evidence>
<proteinExistence type="predicted"/>
<protein>
    <submittedName>
        <fullName evidence="1">Uncharacterized protein</fullName>
    </submittedName>
</protein>
<dbReference type="Gramene" id="LPERR03G25470.1">
    <property type="protein sequence ID" value="LPERR03G25470.1"/>
    <property type="gene ID" value="LPERR03G25470"/>
</dbReference>